<dbReference type="KEGG" id="tps:THAPSDRAFT_7366"/>
<feature type="compositionally biased region" description="Gly residues" evidence="1">
    <location>
        <begin position="166"/>
        <end position="176"/>
    </location>
</feature>
<sequence>MQVQHEEPAPAPAQGEPHQRHQDQAAGQQENQATDAFSRYSSDFLRMKTLLSKEDDDDFDVAALAATYRSIGSTLYSRQQHVEAPDPSNAEAGGGRAKRSIQEGPSSNSQDGTRKTRLSFEVHHSLVLMPEFLALYGEGNDGGGDEQAAAAPLLPPQRPRDHQQNNGGGGGAGGGDPLLLLQALLVPGETRSDMNNPQDG</sequence>
<evidence type="ECO:0000313" key="2">
    <source>
        <dbReference type="EMBL" id="EED90543.1"/>
    </source>
</evidence>
<name>B8C6C3_THAPS</name>
<dbReference type="EMBL" id="CM000644">
    <property type="protein sequence ID" value="EED90543.1"/>
    <property type="molecule type" value="Genomic_DNA"/>
</dbReference>
<feature type="compositionally biased region" description="Polar residues" evidence="1">
    <location>
        <begin position="25"/>
        <end position="38"/>
    </location>
</feature>
<feature type="region of interest" description="Disordered" evidence="1">
    <location>
        <begin position="76"/>
        <end position="117"/>
    </location>
</feature>
<organism evidence="2 3">
    <name type="scientific">Thalassiosira pseudonana</name>
    <name type="common">Marine diatom</name>
    <name type="synonym">Cyclotella nana</name>
    <dbReference type="NCBI Taxonomy" id="35128"/>
    <lineage>
        <taxon>Eukaryota</taxon>
        <taxon>Sar</taxon>
        <taxon>Stramenopiles</taxon>
        <taxon>Ochrophyta</taxon>
        <taxon>Bacillariophyta</taxon>
        <taxon>Coscinodiscophyceae</taxon>
        <taxon>Thalassiosirophycidae</taxon>
        <taxon>Thalassiosirales</taxon>
        <taxon>Thalassiosiraceae</taxon>
        <taxon>Thalassiosira</taxon>
    </lineage>
</organism>
<evidence type="ECO:0000313" key="3">
    <source>
        <dbReference type="Proteomes" id="UP000001449"/>
    </source>
</evidence>
<dbReference type="AlphaFoldDB" id="B8C6C3"/>
<accession>B8C6C3</accession>
<feature type="region of interest" description="Disordered" evidence="1">
    <location>
        <begin position="136"/>
        <end position="200"/>
    </location>
</feature>
<gene>
    <name evidence="2" type="ORF">THAPSDRAFT_7366</name>
</gene>
<dbReference type="GeneID" id="7443436"/>
<dbReference type="HOGENOM" id="CLU_1368700_0_0_1"/>
<reference evidence="2 3" key="1">
    <citation type="journal article" date="2004" name="Science">
        <title>The genome of the diatom Thalassiosira pseudonana: ecology, evolution, and metabolism.</title>
        <authorList>
            <person name="Armbrust E.V."/>
            <person name="Berges J.A."/>
            <person name="Bowler C."/>
            <person name="Green B.R."/>
            <person name="Martinez D."/>
            <person name="Putnam N.H."/>
            <person name="Zhou S."/>
            <person name="Allen A.E."/>
            <person name="Apt K.E."/>
            <person name="Bechner M."/>
            <person name="Brzezinski M.A."/>
            <person name="Chaal B.K."/>
            <person name="Chiovitti A."/>
            <person name="Davis A.K."/>
            <person name="Demarest M.S."/>
            <person name="Detter J.C."/>
            <person name="Glavina T."/>
            <person name="Goodstein D."/>
            <person name="Hadi M.Z."/>
            <person name="Hellsten U."/>
            <person name="Hildebrand M."/>
            <person name="Jenkins B.D."/>
            <person name="Jurka J."/>
            <person name="Kapitonov V.V."/>
            <person name="Kroger N."/>
            <person name="Lau W.W."/>
            <person name="Lane T.W."/>
            <person name="Larimer F.W."/>
            <person name="Lippmeier J.C."/>
            <person name="Lucas S."/>
            <person name="Medina M."/>
            <person name="Montsant A."/>
            <person name="Obornik M."/>
            <person name="Parker M.S."/>
            <person name="Palenik B."/>
            <person name="Pazour G.J."/>
            <person name="Richardson P.M."/>
            <person name="Rynearson T.A."/>
            <person name="Saito M.A."/>
            <person name="Schwartz D.C."/>
            <person name="Thamatrakoln K."/>
            <person name="Valentin K."/>
            <person name="Vardi A."/>
            <person name="Wilkerson F.P."/>
            <person name="Rokhsar D.S."/>
        </authorList>
    </citation>
    <scope>NUCLEOTIDE SEQUENCE [LARGE SCALE GENOMIC DNA]</scope>
    <source>
        <strain evidence="2 3">CCMP1335</strain>
    </source>
</reference>
<dbReference type="InParanoid" id="B8C6C3"/>
<dbReference type="RefSeq" id="XP_002291692.1">
    <property type="nucleotide sequence ID" value="XM_002291656.1"/>
</dbReference>
<feature type="compositionally biased region" description="Low complexity" evidence="1">
    <location>
        <begin position="177"/>
        <end position="188"/>
    </location>
</feature>
<proteinExistence type="predicted"/>
<feature type="region of interest" description="Disordered" evidence="1">
    <location>
        <begin position="1"/>
        <end position="38"/>
    </location>
</feature>
<keyword evidence="3" id="KW-1185">Reference proteome</keyword>
<protein>
    <submittedName>
        <fullName evidence="2">Uncharacterized protein</fullName>
    </submittedName>
</protein>
<dbReference type="PaxDb" id="35128-Thaps7366"/>
<dbReference type="Proteomes" id="UP000001449">
    <property type="component" value="Chromosome 8"/>
</dbReference>
<reference evidence="2 3" key="2">
    <citation type="journal article" date="2008" name="Nature">
        <title>The Phaeodactylum genome reveals the evolutionary history of diatom genomes.</title>
        <authorList>
            <person name="Bowler C."/>
            <person name="Allen A.E."/>
            <person name="Badger J.H."/>
            <person name="Grimwood J."/>
            <person name="Jabbari K."/>
            <person name="Kuo A."/>
            <person name="Maheswari U."/>
            <person name="Martens C."/>
            <person name="Maumus F."/>
            <person name="Otillar R.P."/>
            <person name="Rayko E."/>
            <person name="Salamov A."/>
            <person name="Vandepoele K."/>
            <person name="Beszteri B."/>
            <person name="Gruber A."/>
            <person name="Heijde M."/>
            <person name="Katinka M."/>
            <person name="Mock T."/>
            <person name="Valentin K."/>
            <person name="Verret F."/>
            <person name="Berges J.A."/>
            <person name="Brownlee C."/>
            <person name="Cadoret J.P."/>
            <person name="Chiovitti A."/>
            <person name="Choi C.J."/>
            <person name="Coesel S."/>
            <person name="De Martino A."/>
            <person name="Detter J.C."/>
            <person name="Durkin C."/>
            <person name="Falciatore A."/>
            <person name="Fournet J."/>
            <person name="Haruta M."/>
            <person name="Huysman M.J."/>
            <person name="Jenkins B.D."/>
            <person name="Jiroutova K."/>
            <person name="Jorgensen R.E."/>
            <person name="Joubert Y."/>
            <person name="Kaplan A."/>
            <person name="Kroger N."/>
            <person name="Kroth P.G."/>
            <person name="La Roche J."/>
            <person name="Lindquist E."/>
            <person name="Lommer M."/>
            <person name="Martin-Jezequel V."/>
            <person name="Lopez P.J."/>
            <person name="Lucas S."/>
            <person name="Mangogna M."/>
            <person name="McGinnis K."/>
            <person name="Medlin L.K."/>
            <person name="Montsant A."/>
            <person name="Oudot-Le Secq M.P."/>
            <person name="Napoli C."/>
            <person name="Obornik M."/>
            <person name="Parker M.S."/>
            <person name="Petit J.L."/>
            <person name="Porcel B.M."/>
            <person name="Poulsen N."/>
            <person name="Robison M."/>
            <person name="Rychlewski L."/>
            <person name="Rynearson T.A."/>
            <person name="Schmutz J."/>
            <person name="Shapiro H."/>
            <person name="Siaut M."/>
            <person name="Stanley M."/>
            <person name="Sussman M.R."/>
            <person name="Taylor A.R."/>
            <person name="Vardi A."/>
            <person name="von Dassow P."/>
            <person name="Vyverman W."/>
            <person name="Willis A."/>
            <person name="Wyrwicz L.S."/>
            <person name="Rokhsar D.S."/>
            <person name="Weissenbach J."/>
            <person name="Armbrust E.V."/>
            <person name="Green B.R."/>
            <person name="Van de Peer Y."/>
            <person name="Grigoriev I.V."/>
        </authorList>
    </citation>
    <scope>NUCLEOTIDE SEQUENCE [LARGE SCALE GENOMIC DNA]</scope>
    <source>
        <strain evidence="2 3">CCMP1335</strain>
    </source>
</reference>
<evidence type="ECO:0000256" key="1">
    <source>
        <dbReference type="SAM" id="MobiDB-lite"/>
    </source>
</evidence>